<organism evidence="2 3">
    <name type="scientific">Ziziphus jujuba</name>
    <name type="common">Chinese jujube</name>
    <name type="synonym">Ziziphus sativa</name>
    <dbReference type="NCBI Taxonomy" id="326968"/>
    <lineage>
        <taxon>Eukaryota</taxon>
        <taxon>Viridiplantae</taxon>
        <taxon>Streptophyta</taxon>
        <taxon>Embryophyta</taxon>
        <taxon>Tracheophyta</taxon>
        <taxon>Spermatophyta</taxon>
        <taxon>Magnoliopsida</taxon>
        <taxon>eudicotyledons</taxon>
        <taxon>Gunneridae</taxon>
        <taxon>Pentapetalae</taxon>
        <taxon>rosids</taxon>
        <taxon>fabids</taxon>
        <taxon>Rosales</taxon>
        <taxon>Rhamnaceae</taxon>
        <taxon>Paliureae</taxon>
        <taxon>Ziziphus</taxon>
    </lineage>
</organism>
<sequence length="129" mass="14596">MDSHAMSSENEPWTDEKHANFLSSMEASFVQAMFGNNGGLVLRLDRHLPDSSDSTLDSKPQRNKKHGISDLICKRSRRDGRTGKRTRRVMPSQPLNSSEDQVVPQFENRRLGDKDEEREPPIVPLPPAT</sequence>
<dbReference type="GO" id="GO:0042752">
    <property type="term" value="P:regulation of circadian rhythm"/>
    <property type="evidence" value="ECO:0007669"/>
    <property type="project" value="InterPro"/>
</dbReference>
<protein>
    <submittedName>
        <fullName evidence="3">Uncharacterized protein LOC107414449</fullName>
    </submittedName>
</protein>
<feature type="region of interest" description="Disordered" evidence="1">
    <location>
        <begin position="43"/>
        <end position="129"/>
    </location>
</feature>
<proteinExistence type="predicted"/>
<dbReference type="AlphaFoldDB" id="A0A6P3ZHC9"/>
<dbReference type="GeneID" id="107414449"/>
<evidence type="ECO:0000256" key="1">
    <source>
        <dbReference type="SAM" id="MobiDB-lite"/>
    </source>
</evidence>
<dbReference type="KEGG" id="zju:107414449"/>
<name>A0A6P3ZHC9_ZIZJJ</name>
<dbReference type="InterPro" id="IPR044678">
    <property type="entry name" value="COR27/28"/>
</dbReference>
<reference evidence="3" key="1">
    <citation type="submission" date="2025-08" db="UniProtKB">
        <authorList>
            <consortium name="RefSeq"/>
        </authorList>
    </citation>
    <scope>IDENTIFICATION</scope>
    <source>
        <tissue evidence="3">Seedling</tissue>
    </source>
</reference>
<dbReference type="PANTHER" id="PTHR33676:SF15">
    <property type="entry name" value="OS02G0674233 PROTEIN"/>
    <property type="match status" value="1"/>
</dbReference>
<keyword evidence="2" id="KW-1185">Reference proteome</keyword>
<dbReference type="GO" id="GO:0009409">
    <property type="term" value="P:response to cold"/>
    <property type="evidence" value="ECO:0007669"/>
    <property type="project" value="InterPro"/>
</dbReference>
<feature type="compositionally biased region" description="Basic and acidic residues" evidence="1">
    <location>
        <begin position="107"/>
        <end position="120"/>
    </location>
</feature>
<evidence type="ECO:0000313" key="3">
    <source>
        <dbReference type="RefSeq" id="XP_015878048.1"/>
    </source>
</evidence>
<dbReference type="Proteomes" id="UP001652623">
    <property type="component" value="Chromosome 8"/>
</dbReference>
<evidence type="ECO:0000313" key="2">
    <source>
        <dbReference type="Proteomes" id="UP001652623"/>
    </source>
</evidence>
<gene>
    <name evidence="3" type="primary">LOC107414449</name>
</gene>
<dbReference type="RefSeq" id="XP_015878048.1">
    <property type="nucleotide sequence ID" value="XM_016022562.4"/>
</dbReference>
<accession>A0A6P3ZHC9</accession>
<feature type="compositionally biased region" description="Basic residues" evidence="1">
    <location>
        <begin position="74"/>
        <end position="88"/>
    </location>
</feature>
<dbReference type="PANTHER" id="PTHR33676">
    <property type="entry name" value="COLD REGULATED PROTEIN 27"/>
    <property type="match status" value="1"/>
</dbReference>